<sequence length="121" mass="13600">MNMVLNYPLFMMTAAFPRTIPTKARETKKMQLKAYLLHQLEVLLVINDKFKNLPSESYKSQAEGFVQAAMESDYVPRASRVPNPVCLPSPTIKMVGDAVTIPNTGLVDTIRQAAQLLRTFQ</sequence>
<name>B7QLN7_IXOSC</name>
<accession>B7QLN7</accession>
<dbReference type="HOGENOM" id="CLU_2040669_0_0_1"/>
<dbReference type="VEuPathDB" id="VectorBase:ISCI023470"/>
<evidence type="ECO:0000313" key="2">
    <source>
        <dbReference type="EnsemblMetazoa" id="ISCW023470-PA"/>
    </source>
</evidence>
<evidence type="ECO:0000313" key="3">
    <source>
        <dbReference type="Proteomes" id="UP000001555"/>
    </source>
</evidence>
<dbReference type="EnsemblMetazoa" id="ISCW023470-RA">
    <property type="protein sequence ID" value="ISCW023470-PA"/>
    <property type="gene ID" value="ISCW023470"/>
</dbReference>
<protein>
    <submittedName>
        <fullName evidence="1 2">Uncharacterized protein</fullName>
    </submittedName>
</protein>
<dbReference type="PaxDb" id="6945-B7QLN7"/>
<proteinExistence type="predicted"/>
<keyword evidence="3" id="KW-1185">Reference proteome</keyword>
<evidence type="ECO:0000313" key="1">
    <source>
        <dbReference type="EMBL" id="EEC19759.1"/>
    </source>
</evidence>
<dbReference type="EMBL" id="DS967025">
    <property type="protein sequence ID" value="EEC19759.1"/>
    <property type="molecule type" value="Genomic_DNA"/>
</dbReference>
<organism>
    <name type="scientific">Ixodes scapularis</name>
    <name type="common">Black-legged tick</name>
    <name type="synonym">Deer tick</name>
    <dbReference type="NCBI Taxonomy" id="6945"/>
    <lineage>
        <taxon>Eukaryota</taxon>
        <taxon>Metazoa</taxon>
        <taxon>Ecdysozoa</taxon>
        <taxon>Arthropoda</taxon>
        <taxon>Chelicerata</taxon>
        <taxon>Arachnida</taxon>
        <taxon>Acari</taxon>
        <taxon>Parasitiformes</taxon>
        <taxon>Ixodida</taxon>
        <taxon>Ixodoidea</taxon>
        <taxon>Ixodidae</taxon>
        <taxon>Ixodinae</taxon>
        <taxon>Ixodes</taxon>
    </lineage>
</organism>
<dbReference type="AlphaFoldDB" id="B7QLN7"/>
<dbReference type="EMBL" id="ABJB010856935">
    <property type="status" value="NOT_ANNOTATED_CDS"/>
    <property type="molecule type" value="Genomic_DNA"/>
</dbReference>
<reference evidence="1 3" key="1">
    <citation type="submission" date="2008-03" db="EMBL/GenBank/DDBJ databases">
        <title>Annotation of Ixodes scapularis.</title>
        <authorList>
            <consortium name="Ixodes scapularis Genome Project Consortium"/>
            <person name="Caler E."/>
            <person name="Hannick L.I."/>
            <person name="Bidwell S."/>
            <person name="Joardar V."/>
            <person name="Thiagarajan M."/>
            <person name="Amedeo P."/>
            <person name="Galinsky K.J."/>
            <person name="Schobel S."/>
            <person name="Inman J."/>
            <person name="Hostetler J."/>
            <person name="Miller J."/>
            <person name="Hammond M."/>
            <person name="Megy K."/>
            <person name="Lawson D."/>
            <person name="Kodira C."/>
            <person name="Sutton G."/>
            <person name="Meyer J."/>
            <person name="Hill C.A."/>
            <person name="Birren B."/>
            <person name="Nene V."/>
            <person name="Collins F."/>
            <person name="Alarcon-Chaidez F."/>
            <person name="Wikel S."/>
            <person name="Strausberg R."/>
        </authorList>
    </citation>
    <scope>NUCLEOTIDE SEQUENCE [LARGE SCALE GENOMIC DNA]</scope>
    <source>
        <strain evidence="3">Wikel</strain>
        <strain evidence="1">Wikel colony</strain>
    </source>
</reference>
<gene>
    <name evidence="1" type="ORF">IscW_ISCW023470</name>
</gene>
<dbReference type="InParanoid" id="B7QLN7"/>
<dbReference type="VEuPathDB" id="VectorBase:ISCW023470"/>
<dbReference type="Proteomes" id="UP000001555">
    <property type="component" value="Unassembled WGS sequence"/>
</dbReference>
<reference evidence="2" key="2">
    <citation type="submission" date="2020-05" db="UniProtKB">
        <authorList>
            <consortium name="EnsemblMetazoa"/>
        </authorList>
    </citation>
    <scope>IDENTIFICATION</scope>
    <source>
        <strain evidence="2">wikel</strain>
    </source>
</reference>